<dbReference type="InterPro" id="IPR024035">
    <property type="entry name" value="MSMEG_0567_GNAT"/>
</dbReference>
<gene>
    <name evidence="2" type="ORF">HHL15_10215</name>
</gene>
<keyword evidence="2" id="KW-0808">Transferase</keyword>
<evidence type="ECO:0000259" key="1">
    <source>
        <dbReference type="PROSITE" id="PS51186"/>
    </source>
</evidence>
<dbReference type="GO" id="GO:0016747">
    <property type="term" value="F:acyltransferase activity, transferring groups other than amino-acyl groups"/>
    <property type="evidence" value="ECO:0007669"/>
    <property type="project" value="InterPro"/>
</dbReference>
<name>A0A848G594_9RHOO</name>
<dbReference type="Pfam" id="PF00583">
    <property type="entry name" value="Acetyltransf_1"/>
    <property type="match status" value="1"/>
</dbReference>
<feature type="domain" description="N-acetyltransferase" evidence="1">
    <location>
        <begin position="46"/>
        <end position="199"/>
    </location>
</feature>
<dbReference type="Gene3D" id="3.40.630.30">
    <property type="match status" value="1"/>
</dbReference>
<dbReference type="Proteomes" id="UP000580043">
    <property type="component" value="Unassembled WGS sequence"/>
</dbReference>
<reference evidence="2 3" key="1">
    <citation type="submission" date="2020-04" db="EMBL/GenBank/DDBJ databases">
        <title>Zoogloea sp. G-4-1-14 isolated from soil.</title>
        <authorList>
            <person name="Dahal R.H."/>
        </authorList>
    </citation>
    <scope>NUCLEOTIDE SEQUENCE [LARGE SCALE GENOMIC DNA]</scope>
    <source>
        <strain evidence="2 3">G-4-1-14</strain>
    </source>
</reference>
<comment type="caution">
    <text evidence="2">The sequence shown here is derived from an EMBL/GenBank/DDBJ whole genome shotgun (WGS) entry which is preliminary data.</text>
</comment>
<evidence type="ECO:0000313" key="2">
    <source>
        <dbReference type="EMBL" id="NML26116.1"/>
    </source>
</evidence>
<dbReference type="InterPro" id="IPR016181">
    <property type="entry name" value="Acyl_CoA_acyltransferase"/>
</dbReference>
<accession>A0A848G594</accession>
<keyword evidence="3" id="KW-1185">Reference proteome</keyword>
<dbReference type="InterPro" id="IPR000182">
    <property type="entry name" value="GNAT_dom"/>
</dbReference>
<proteinExistence type="predicted"/>
<protein>
    <submittedName>
        <fullName evidence="2">GNAT family N-acetyltransferase</fullName>
    </submittedName>
</protein>
<dbReference type="SUPFAM" id="SSF55729">
    <property type="entry name" value="Acyl-CoA N-acyltransferases (Nat)"/>
    <property type="match status" value="1"/>
</dbReference>
<evidence type="ECO:0000313" key="3">
    <source>
        <dbReference type="Proteomes" id="UP000580043"/>
    </source>
</evidence>
<dbReference type="EMBL" id="JABBGA010000006">
    <property type="protein sequence ID" value="NML26116.1"/>
    <property type="molecule type" value="Genomic_DNA"/>
</dbReference>
<dbReference type="PROSITE" id="PS51186">
    <property type="entry name" value="GNAT"/>
    <property type="match status" value="1"/>
</dbReference>
<sequence length="206" mass="22462">MRRLLGAATLRGALMNAPSNAFLAGLRLPRHYLVEHADEAARALAMRLRRAVFCDEQGLFEGEDRDAVDATALLLVARPRLAADAGQEPAAPPEWGPPVGTVRIHQLEPGLWQGSRLAVAAEYRRVGALGGALIQLAVRSANTLGCERFIAQVQSANVALFRRLHWHSCAEIELHGRPHHLMEADLSRYPAFAAGESMQVQVRRGA</sequence>
<organism evidence="2 3">
    <name type="scientific">Zoogloea dura</name>
    <dbReference type="NCBI Taxonomy" id="2728840"/>
    <lineage>
        <taxon>Bacteria</taxon>
        <taxon>Pseudomonadati</taxon>
        <taxon>Pseudomonadota</taxon>
        <taxon>Betaproteobacteria</taxon>
        <taxon>Rhodocyclales</taxon>
        <taxon>Zoogloeaceae</taxon>
        <taxon>Zoogloea</taxon>
    </lineage>
</organism>
<dbReference type="AlphaFoldDB" id="A0A848G594"/>
<dbReference type="NCBIfam" id="TIGR04045">
    <property type="entry name" value="MSMEG_0567_GNAT"/>
    <property type="match status" value="1"/>
</dbReference>